<accession>A0ABP0M767</accession>
<organism evidence="9 10">
    <name type="scientific">Durusdinium trenchii</name>
    <dbReference type="NCBI Taxonomy" id="1381693"/>
    <lineage>
        <taxon>Eukaryota</taxon>
        <taxon>Sar</taxon>
        <taxon>Alveolata</taxon>
        <taxon>Dinophyceae</taxon>
        <taxon>Suessiales</taxon>
        <taxon>Symbiodiniaceae</taxon>
        <taxon>Durusdinium</taxon>
    </lineage>
</organism>
<evidence type="ECO:0000256" key="3">
    <source>
        <dbReference type="ARBA" id="ARBA00022741"/>
    </source>
</evidence>
<dbReference type="Gene3D" id="3.30.200.20">
    <property type="entry name" value="Phosphorylase Kinase, domain 1"/>
    <property type="match status" value="1"/>
</dbReference>
<dbReference type="PANTHER" id="PTHR45646">
    <property type="entry name" value="SERINE/THREONINE-PROTEIN KINASE DOA-RELATED"/>
    <property type="match status" value="1"/>
</dbReference>
<dbReference type="InterPro" id="IPR000719">
    <property type="entry name" value="Prot_kinase_dom"/>
</dbReference>
<keyword evidence="4 9" id="KW-0418">Kinase</keyword>
<evidence type="ECO:0000256" key="7">
    <source>
        <dbReference type="SAM" id="MobiDB-lite"/>
    </source>
</evidence>
<dbReference type="GO" id="GO:0016301">
    <property type="term" value="F:kinase activity"/>
    <property type="evidence" value="ECO:0007669"/>
    <property type="project" value="UniProtKB-KW"/>
</dbReference>
<protein>
    <submittedName>
        <fullName evidence="9">Dual specificity protein kinase lkh1</fullName>
    </submittedName>
</protein>
<feature type="domain" description="Protein kinase" evidence="8">
    <location>
        <begin position="231"/>
        <end position="553"/>
    </location>
</feature>
<dbReference type="SUPFAM" id="SSF56112">
    <property type="entry name" value="Protein kinase-like (PK-like)"/>
    <property type="match status" value="1"/>
</dbReference>
<gene>
    <name evidence="9" type="ORF">SCF082_LOCUS26398</name>
</gene>
<dbReference type="Proteomes" id="UP001642464">
    <property type="component" value="Unassembled WGS sequence"/>
</dbReference>
<dbReference type="PROSITE" id="PS50011">
    <property type="entry name" value="PROTEIN_KINASE_DOM"/>
    <property type="match status" value="1"/>
</dbReference>
<keyword evidence="2" id="KW-0808">Transferase</keyword>
<feature type="binding site" evidence="6">
    <location>
        <position position="260"/>
    </location>
    <ligand>
        <name>ATP</name>
        <dbReference type="ChEBI" id="CHEBI:30616"/>
    </ligand>
</feature>
<feature type="compositionally biased region" description="Basic and acidic residues" evidence="7">
    <location>
        <begin position="205"/>
        <end position="215"/>
    </location>
</feature>
<evidence type="ECO:0000256" key="5">
    <source>
        <dbReference type="ARBA" id="ARBA00022840"/>
    </source>
</evidence>
<keyword evidence="1" id="KW-0723">Serine/threonine-protein kinase</keyword>
<evidence type="ECO:0000313" key="9">
    <source>
        <dbReference type="EMBL" id="CAK9047018.1"/>
    </source>
</evidence>
<evidence type="ECO:0000259" key="8">
    <source>
        <dbReference type="PROSITE" id="PS50011"/>
    </source>
</evidence>
<comment type="caution">
    <text evidence="9">The sequence shown here is derived from an EMBL/GenBank/DDBJ whole genome shotgun (WGS) entry which is preliminary data.</text>
</comment>
<sequence length="559" mass="62485">MTRPSNGSSKSFDASLLEDDGSLDLALMVSDHPVLKSCGQALLAGISEVNQMIQRCGPWIAAKDFPPEGTMEVNKMVSEALTKVQDDMQRLDDLDLDLLKPEWGDRDSVRMARKSLIGFGQVMTQRLESLKNHLAQPVAKFSSMLGEKKQFTTFYAWDSDGIEATKPGDAVNGGEDPEERLERERSRSRDAKGKGEERSDESENSEERKWNRDTPHFQWTKGMKLGAAGRYVVKKKVGEGSFGRVLACVDETTKHAVAVKVVKGVPRYKEHAHAEAELLREILRCDPGRQSFCVKLLGEFTHAVAHCCLVFELLDISLSDFMRDTDDRGLLLRDIRTIGSQMLQCLHFLSAMGLTHTDIKCRNAMLKDSRGDMVPHPRKDGQELKRLRRCEIRVIDFGGAVLKKERHSRHIGTRQYRSPEVVLGLAWDEKTDVWSLGCILLTLYTGQRPFPVQSSLQHLALMQRVIGNLPKDMVKLAAAGGSLPEDVVVDSRGGLQIQRKLSDEAQELLNLAQPLEQRVLPQHGSFLKLLEGLLAAQPEKRLSAAEALKQDFLSSEPVE</sequence>
<dbReference type="InterPro" id="IPR051175">
    <property type="entry name" value="CLK_kinases"/>
</dbReference>
<name>A0ABP0M767_9DINO</name>
<dbReference type="PANTHER" id="PTHR45646:SF11">
    <property type="entry name" value="SERINE_THREONINE-PROTEIN KINASE DOA"/>
    <property type="match status" value="1"/>
</dbReference>
<keyword evidence="3 6" id="KW-0547">Nucleotide-binding</keyword>
<feature type="compositionally biased region" description="Basic and acidic residues" evidence="7">
    <location>
        <begin position="180"/>
        <end position="197"/>
    </location>
</feature>
<dbReference type="EMBL" id="CAXAMM010020002">
    <property type="protein sequence ID" value="CAK9047018.1"/>
    <property type="molecule type" value="Genomic_DNA"/>
</dbReference>
<keyword evidence="5 6" id="KW-0067">ATP-binding</keyword>
<feature type="region of interest" description="Disordered" evidence="7">
    <location>
        <begin position="165"/>
        <end position="215"/>
    </location>
</feature>
<proteinExistence type="predicted"/>
<evidence type="ECO:0000313" key="10">
    <source>
        <dbReference type="Proteomes" id="UP001642464"/>
    </source>
</evidence>
<dbReference type="Pfam" id="PF00069">
    <property type="entry name" value="Pkinase"/>
    <property type="match status" value="1"/>
</dbReference>
<reference evidence="9 10" key="1">
    <citation type="submission" date="2024-02" db="EMBL/GenBank/DDBJ databases">
        <authorList>
            <person name="Chen Y."/>
            <person name="Shah S."/>
            <person name="Dougan E. K."/>
            <person name="Thang M."/>
            <person name="Chan C."/>
        </authorList>
    </citation>
    <scope>NUCLEOTIDE SEQUENCE [LARGE SCALE GENOMIC DNA]</scope>
</reference>
<evidence type="ECO:0000256" key="2">
    <source>
        <dbReference type="ARBA" id="ARBA00022679"/>
    </source>
</evidence>
<dbReference type="SMART" id="SM00220">
    <property type="entry name" value="S_TKc"/>
    <property type="match status" value="1"/>
</dbReference>
<dbReference type="InterPro" id="IPR011009">
    <property type="entry name" value="Kinase-like_dom_sf"/>
</dbReference>
<keyword evidence="10" id="KW-1185">Reference proteome</keyword>
<evidence type="ECO:0000256" key="1">
    <source>
        <dbReference type="ARBA" id="ARBA00022527"/>
    </source>
</evidence>
<dbReference type="InterPro" id="IPR017441">
    <property type="entry name" value="Protein_kinase_ATP_BS"/>
</dbReference>
<evidence type="ECO:0000256" key="4">
    <source>
        <dbReference type="ARBA" id="ARBA00022777"/>
    </source>
</evidence>
<evidence type="ECO:0000256" key="6">
    <source>
        <dbReference type="PROSITE-ProRule" id="PRU10141"/>
    </source>
</evidence>
<dbReference type="Gene3D" id="1.10.510.10">
    <property type="entry name" value="Transferase(Phosphotransferase) domain 1"/>
    <property type="match status" value="1"/>
</dbReference>
<dbReference type="PROSITE" id="PS00107">
    <property type="entry name" value="PROTEIN_KINASE_ATP"/>
    <property type="match status" value="1"/>
</dbReference>